<dbReference type="Pfam" id="PF00984">
    <property type="entry name" value="UDPG_MGDP_dh"/>
    <property type="match status" value="1"/>
</dbReference>
<evidence type="ECO:0000313" key="9">
    <source>
        <dbReference type="Proteomes" id="UP000287394"/>
    </source>
</evidence>
<dbReference type="EMBL" id="AP025739">
    <property type="protein sequence ID" value="BDI32307.1"/>
    <property type="molecule type" value="Genomic_DNA"/>
</dbReference>
<dbReference type="RefSeq" id="WP_119322009.1">
    <property type="nucleotide sequence ID" value="NZ_AP025739.1"/>
</dbReference>
<dbReference type="EC" id="1.1.1.22" evidence="3 7"/>
<dbReference type="Gene3D" id="1.20.5.100">
    <property type="entry name" value="Cytochrome c1, transmembrane anchor, C-terminal"/>
    <property type="match status" value="1"/>
</dbReference>
<dbReference type="SUPFAM" id="SSF51735">
    <property type="entry name" value="NAD(P)-binding Rossmann-fold domains"/>
    <property type="match status" value="1"/>
</dbReference>
<dbReference type="PANTHER" id="PTHR43750">
    <property type="entry name" value="UDP-GLUCOSE 6-DEHYDROGENASE TUAD"/>
    <property type="match status" value="1"/>
</dbReference>
<gene>
    <name evidence="8" type="ORF">CCAX7_43580</name>
</gene>
<evidence type="ECO:0000256" key="7">
    <source>
        <dbReference type="PIRNR" id="PIRNR000124"/>
    </source>
</evidence>
<dbReference type="KEGG" id="ccot:CCAX7_43580"/>
<dbReference type="InterPro" id="IPR028357">
    <property type="entry name" value="UDPglc_DH_bac"/>
</dbReference>
<dbReference type="SUPFAM" id="SSF52413">
    <property type="entry name" value="UDP-glucose/GDP-mannose dehydrogenase C-terminal domain"/>
    <property type="match status" value="1"/>
</dbReference>
<keyword evidence="4 7" id="KW-0560">Oxidoreductase</keyword>
<dbReference type="GO" id="GO:0051287">
    <property type="term" value="F:NAD binding"/>
    <property type="evidence" value="ECO:0007669"/>
    <property type="project" value="InterPro"/>
</dbReference>
<dbReference type="AlphaFoldDB" id="A0A402CXH8"/>
<dbReference type="SMART" id="SM00984">
    <property type="entry name" value="UDPG_MGDP_dh_C"/>
    <property type="match status" value="1"/>
</dbReference>
<comment type="pathway">
    <text evidence="1">Nucleotide-sugar biosynthesis; UDP-alpha-D-glucuronate biosynthesis; UDP-alpha-D-glucuronate from UDP-alpha-D-glucose: step 1/1.</text>
</comment>
<comment type="catalytic activity">
    <reaction evidence="6 7">
        <text>UDP-alpha-D-glucose + 2 NAD(+) + H2O = UDP-alpha-D-glucuronate + 2 NADH + 3 H(+)</text>
        <dbReference type="Rhea" id="RHEA:23596"/>
        <dbReference type="ChEBI" id="CHEBI:15377"/>
        <dbReference type="ChEBI" id="CHEBI:15378"/>
        <dbReference type="ChEBI" id="CHEBI:57540"/>
        <dbReference type="ChEBI" id="CHEBI:57945"/>
        <dbReference type="ChEBI" id="CHEBI:58052"/>
        <dbReference type="ChEBI" id="CHEBI:58885"/>
        <dbReference type="EC" id="1.1.1.22"/>
    </reaction>
</comment>
<evidence type="ECO:0000256" key="5">
    <source>
        <dbReference type="ARBA" id="ARBA00023027"/>
    </source>
</evidence>
<dbReference type="SUPFAM" id="SSF48179">
    <property type="entry name" value="6-phosphogluconate dehydrogenase C-terminal domain-like"/>
    <property type="match status" value="1"/>
</dbReference>
<evidence type="ECO:0000256" key="4">
    <source>
        <dbReference type="ARBA" id="ARBA00023002"/>
    </source>
</evidence>
<accession>A0A402CXH8</accession>
<dbReference type="OrthoDB" id="9803238at2"/>
<dbReference type="Gene3D" id="3.40.50.720">
    <property type="entry name" value="NAD(P)-binding Rossmann-like Domain"/>
    <property type="match status" value="2"/>
</dbReference>
<dbReference type="PIRSF" id="PIRSF000124">
    <property type="entry name" value="UDPglc_GDPman_dh"/>
    <property type="match status" value="1"/>
</dbReference>
<dbReference type="PANTHER" id="PTHR43750:SF1">
    <property type="entry name" value="GDP-MANNOSE 6-DEHYDROGENASE"/>
    <property type="match status" value="1"/>
</dbReference>
<proteinExistence type="inferred from homology"/>
<organism evidence="8 9">
    <name type="scientific">Capsulimonas corticalis</name>
    <dbReference type="NCBI Taxonomy" id="2219043"/>
    <lineage>
        <taxon>Bacteria</taxon>
        <taxon>Bacillati</taxon>
        <taxon>Armatimonadota</taxon>
        <taxon>Armatimonadia</taxon>
        <taxon>Capsulimonadales</taxon>
        <taxon>Capsulimonadaceae</taxon>
        <taxon>Capsulimonas</taxon>
    </lineage>
</organism>
<evidence type="ECO:0000313" key="8">
    <source>
        <dbReference type="EMBL" id="BDI32307.1"/>
    </source>
</evidence>
<dbReference type="InterPro" id="IPR014027">
    <property type="entry name" value="UDP-Glc/GDP-Man_DH_C"/>
</dbReference>
<dbReference type="InterPro" id="IPR036220">
    <property type="entry name" value="UDP-Glc/GDP-Man_DH_C_sf"/>
</dbReference>
<dbReference type="InterPro" id="IPR036291">
    <property type="entry name" value="NAD(P)-bd_dom_sf"/>
</dbReference>
<evidence type="ECO:0000256" key="3">
    <source>
        <dbReference type="ARBA" id="ARBA00012954"/>
    </source>
</evidence>
<dbReference type="InterPro" id="IPR017476">
    <property type="entry name" value="UDP-Glc/GDP-Man"/>
</dbReference>
<keyword evidence="5 7" id="KW-0520">NAD</keyword>
<sequence length="450" mass="48792">MQTSEALRPFQTVSVIGLGKLGIPIAACYAERGYNVIGVDVNPHNVDCVSRGVSPIYEPGLAEMLAANHDRIQATQDTEQAVLDSQATFIIVPTPSQEDGSFSIQYVIDACEHIGVALRTKNGYHLVVITSTVLPGATDGEIRMVLEKTSGKRCGRDFGLCYSPEFIALGSVIRDLLYPDFLLAGESDSEAGRLLTAFYESICDRRPPIARMSNVNAELAKISVNSFVTAKIAFANMLARICEELPGADVDVVTNAIGMDSRIGRKYLKGSIAYGGPCFPRDNQALSSVARQLGAPAYLSEATDAANQHETLQLARRVKEYLPLGGSVGILGLSYKPDTDVVQEAPGLLLAKALNDEGVRTVVYDPAAMENARAVLGEATIFAPTSAECIDQSDVVVVTTPWAEFQKLDALVWAREGRKRVVIDCWRILNRDDYHSIVDYIPLGEYIVSK</sequence>
<comment type="similarity">
    <text evidence="2 7">Belongs to the UDP-glucose/GDP-mannose dehydrogenase family.</text>
</comment>
<name>A0A402CXH8_9BACT</name>
<dbReference type="InterPro" id="IPR014026">
    <property type="entry name" value="UDP-Glc/GDP-Man_DH_dimer"/>
</dbReference>
<dbReference type="GO" id="GO:0003979">
    <property type="term" value="F:UDP-glucose 6-dehydrogenase activity"/>
    <property type="evidence" value="ECO:0007669"/>
    <property type="project" value="UniProtKB-EC"/>
</dbReference>
<dbReference type="PIRSF" id="PIRSF500134">
    <property type="entry name" value="UDPglc_DH_bac"/>
    <property type="match status" value="1"/>
</dbReference>
<dbReference type="Proteomes" id="UP000287394">
    <property type="component" value="Chromosome"/>
</dbReference>
<evidence type="ECO:0000256" key="2">
    <source>
        <dbReference type="ARBA" id="ARBA00006601"/>
    </source>
</evidence>
<dbReference type="GO" id="GO:0000271">
    <property type="term" value="P:polysaccharide biosynthetic process"/>
    <property type="evidence" value="ECO:0007669"/>
    <property type="project" value="InterPro"/>
</dbReference>
<evidence type="ECO:0000256" key="1">
    <source>
        <dbReference type="ARBA" id="ARBA00004701"/>
    </source>
</evidence>
<dbReference type="InterPro" id="IPR008927">
    <property type="entry name" value="6-PGluconate_DH-like_C_sf"/>
</dbReference>
<dbReference type="Pfam" id="PF03720">
    <property type="entry name" value="UDPG_MGDP_dh_C"/>
    <property type="match status" value="1"/>
</dbReference>
<dbReference type="GO" id="GO:0006065">
    <property type="term" value="P:UDP-glucuronate biosynthetic process"/>
    <property type="evidence" value="ECO:0007669"/>
    <property type="project" value="UniProtKB-UniPathway"/>
</dbReference>
<evidence type="ECO:0000256" key="6">
    <source>
        <dbReference type="ARBA" id="ARBA00047473"/>
    </source>
</evidence>
<dbReference type="InterPro" id="IPR001732">
    <property type="entry name" value="UDP-Glc/GDP-Man_DH_N"/>
</dbReference>
<dbReference type="NCBIfam" id="TIGR03026">
    <property type="entry name" value="NDP-sugDHase"/>
    <property type="match status" value="1"/>
</dbReference>
<protein>
    <recommendedName>
        <fullName evidence="3 7">UDP-glucose 6-dehydrogenase</fullName>
        <ecNumber evidence="3 7">1.1.1.22</ecNumber>
    </recommendedName>
</protein>
<dbReference type="Pfam" id="PF03721">
    <property type="entry name" value="UDPG_MGDP_dh_N"/>
    <property type="match status" value="1"/>
</dbReference>
<reference evidence="8 9" key="1">
    <citation type="journal article" date="2019" name="Int. J. Syst. Evol. Microbiol.">
        <title>Capsulimonas corticalis gen. nov., sp. nov., an aerobic capsulated bacterium, of a novel bacterial order, Capsulimonadales ord. nov., of the class Armatimonadia of the phylum Armatimonadetes.</title>
        <authorList>
            <person name="Li J."/>
            <person name="Kudo C."/>
            <person name="Tonouchi A."/>
        </authorList>
    </citation>
    <scope>NUCLEOTIDE SEQUENCE [LARGE SCALE GENOMIC DNA]</scope>
    <source>
        <strain evidence="8 9">AX-7</strain>
    </source>
</reference>
<keyword evidence="9" id="KW-1185">Reference proteome</keyword>